<dbReference type="Proteomes" id="UP001239462">
    <property type="component" value="Unassembled WGS sequence"/>
</dbReference>
<keyword evidence="2" id="KW-0472">Membrane</keyword>
<evidence type="ECO:0000256" key="2">
    <source>
        <dbReference type="SAM" id="Phobius"/>
    </source>
</evidence>
<sequence length="454" mass="50356">MNESSVETMPFSDDIPADKVASDRTTLHATDPQIDRPPEFCHASESQSFADDSAEDSKDLTSERPTSDELPEQRGGILRRLMGGVGWLISAVFSIVSLIVCLAFLAAIPIVQLVSFGYLLEVAGGLARGKKLRDSLPHLDSFRRIGIVIGAVVVGALPVQLLAHLESVAALINPGSNQSDQMRIFAIAAAGAAMVYLLWALARGGRLRDFVWPQPIGFLRRGWRPTTYRELPDRLWNFTHSLQIPKFFWLGLRGAIGTLIWLIPAMIVIAANRNGETGLAGLVGIIAAITLGIVLMYLPMLQAHFAAENRWRALFEVRRIRRLFCYAPWAWLGAMLLSLVLFPIPLYLLKIEALPREVTWLPTLVFVAFILPARLSAGLALRRAKRIASDYGDGVTKPSSWINFFSRWTVRTVMPVVVGVYLAFVTLSQYTSWDGLQTWVQQHAILIPIPFFGV</sequence>
<accession>A0ABT7PML3</accession>
<dbReference type="InterPro" id="IPR025098">
    <property type="entry name" value="DUF4013"/>
</dbReference>
<comment type="caution">
    <text evidence="3">The sequence shown here is derived from an EMBL/GenBank/DDBJ whole genome shotgun (WGS) entry which is preliminary data.</text>
</comment>
<dbReference type="EMBL" id="JASZZN010000015">
    <property type="protein sequence ID" value="MDM4017573.1"/>
    <property type="molecule type" value="Genomic_DNA"/>
</dbReference>
<proteinExistence type="predicted"/>
<feature type="transmembrane region" description="Helical" evidence="2">
    <location>
        <begin position="87"/>
        <end position="120"/>
    </location>
</feature>
<keyword evidence="2" id="KW-1133">Transmembrane helix</keyword>
<evidence type="ECO:0000313" key="4">
    <source>
        <dbReference type="Proteomes" id="UP001239462"/>
    </source>
</evidence>
<gene>
    <name evidence="3" type="ORF">QTN89_19145</name>
</gene>
<name>A0ABT7PML3_9BACT</name>
<feature type="transmembrane region" description="Helical" evidence="2">
    <location>
        <begin position="360"/>
        <end position="381"/>
    </location>
</feature>
<feature type="transmembrane region" description="Helical" evidence="2">
    <location>
        <begin position="141"/>
        <end position="163"/>
    </location>
</feature>
<dbReference type="RefSeq" id="WP_289165068.1">
    <property type="nucleotide sequence ID" value="NZ_JASZZN010000015.1"/>
</dbReference>
<feature type="compositionally biased region" description="Basic and acidic residues" evidence="1">
    <location>
        <begin position="55"/>
        <end position="67"/>
    </location>
</feature>
<feature type="transmembrane region" description="Helical" evidence="2">
    <location>
        <begin position="183"/>
        <end position="202"/>
    </location>
</feature>
<feature type="compositionally biased region" description="Basic and acidic residues" evidence="1">
    <location>
        <begin position="16"/>
        <end position="26"/>
    </location>
</feature>
<feature type="transmembrane region" description="Helical" evidence="2">
    <location>
        <begin position="277"/>
        <end position="302"/>
    </location>
</feature>
<keyword evidence="2" id="KW-0812">Transmembrane</keyword>
<organism evidence="3 4">
    <name type="scientific">Roseiconus lacunae</name>
    <dbReference type="NCBI Taxonomy" id="2605694"/>
    <lineage>
        <taxon>Bacteria</taxon>
        <taxon>Pseudomonadati</taxon>
        <taxon>Planctomycetota</taxon>
        <taxon>Planctomycetia</taxon>
        <taxon>Pirellulales</taxon>
        <taxon>Pirellulaceae</taxon>
        <taxon>Roseiconus</taxon>
    </lineage>
</organism>
<keyword evidence="4" id="KW-1185">Reference proteome</keyword>
<feature type="transmembrane region" description="Helical" evidence="2">
    <location>
        <begin position="323"/>
        <end position="348"/>
    </location>
</feature>
<evidence type="ECO:0000313" key="3">
    <source>
        <dbReference type="EMBL" id="MDM4017573.1"/>
    </source>
</evidence>
<feature type="transmembrane region" description="Helical" evidence="2">
    <location>
        <begin position="247"/>
        <end position="271"/>
    </location>
</feature>
<evidence type="ECO:0000256" key="1">
    <source>
        <dbReference type="SAM" id="MobiDB-lite"/>
    </source>
</evidence>
<feature type="region of interest" description="Disordered" evidence="1">
    <location>
        <begin position="1"/>
        <end position="72"/>
    </location>
</feature>
<dbReference type="Pfam" id="PF13197">
    <property type="entry name" value="DUF4013"/>
    <property type="match status" value="1"/>
</dbReference>
<protein>
    <submittedName>
        <fullName evidence="3">DUF4013 domain-containing protein</fullName>
    </submittedName>
</protein>
<reference evidence="3 4" key="1">
    <citation type="submission" date="2023-06" db="EMBL/GenBank/DDBJ databases">
        <title>Roseiconus lacunae JC819 isolated from Gulf of Mannar region, Tamil Nadu.</title>
        <authorList>
            <person name="Pk S."/>
            <person name="Ch S."/>
            <person name="Ch V.R."/>
        </authorList>
    </citation>
    <scope>NUCLEOTIDE SEQUENCE [LARGE SCALE GENOMIC DNA]</scope>
    <source>
        <strain evidence="3 4">JC819</strain>
    </source>
</reference>
<feature type="transmembrane region" description="Helical" evidence="2">
    <location>
        <begin position="408"/>
        <end position="430"/>
    </location>
</feature>